<feature type="transmembrane region" description="Helical" evidence="1">
    <location>
        <begin position="63"/>
        <end position="85"/>
    </location>
</feature>
<dbReference type="SUPFAM" id="SSF81442">
    <property type="entry name" value="Cytochrome c oxidase subunit I-like"/>
    <property type="match status" value="1"/>
</dbReference>
<gene>
    <name evidence="2" type="ORF">THIOM_005732</name>
</gene>
<dbReference type="Pfam" id="PF00115">
    <property type="entry name" value="COX1"/>
    <property type="match status" value="1"/>
</dbReference>
<evidence type="ECO:0000313" key="2">
    <source>
        <dbReference type="EMBL" id="OAD18662.1"/>
    </source>
</evidence>
<organism evidence="2 3">
    <name type="scientific">Candidatus Thiomargarita nelsonii</name>
    <dbReference type="NCBI Taxonomy" id="1003181"/>
    <lineage>
        <taxon>Bacteria</taxon>
        <taxon>Pseudomonadati</taxon>
        <taxon>Pseudomonadota</taxon>
        <taxon>Gammaproteobacteria</taxon>
        <taxon>Thiotrichales</taxon>
        <taxon>Thiotrichaceae</taxon>
        <taxon>Thiomargarita</taxon>
    </lineage>
</organism>
<evidence type="ECO:0000256" key="1">
    <source>
        <dbReference type="SAM" id="Phobius"/>
    </source>
</evidence>
<feature type="non-terminal residue" evidence="2">
    <location>
        <position position="114"/>
    </location>
</feature>
<dbReference type="Gene3D" id="1.20.210.10">
    <property type="entry name" value="Cytochrome c oxidase-like, subunit I domain"/>
    <property type="match status" value="1"/>
</dbReference>
<proteinExistence type="predicted"/>
<dbReference type="PANTHER" id="PTHR10422:SF29">
    <property type="entry name" value="CYTOCHROME C OXIDASE SUBUNIT 1 HOMOLOG, BACTEROID"/>
    <property type="match status" value="1"/>
</dbReference>
<dbReference type="GO" id="GO:0006119">
    <property type="term" value="P:oxidative phosphorylation"/>
    <property type="evidence" value="ECO:0007669"/>
    <property type="project" value="UniProtKB-UniPathway"/>
</dbReference>
<comment type="caution">
    <text evidence="2">The sequence shown here is derived from an EMBL/GenBank/DDBJ whole genome shotgun (WGS) entry which is preliminary data.</text>
</comment>
<dbReference type="GO" id="GO:0022904">
    <property type="term" value="P:respiratory electron transport chain"/>
    <property type="evidence" value="ECO:0007669"/>
    <property type="project" value="TreeGrafter"/>
</dbReference>
<keyword evidence="3" id="KW-1185">Reference proteome</keyword>
<evidence type="ECO:0000313" key="3">
    <source>
        <dbReference type="Proteomes" id="UP000076962"/>
    </source>
</evidence>
<keyword evidence="1" id="KW-0812">Transmembrane</keyword>
<dbReference type="GO" id="GO:0015990">
    <property type="term" value="P:electron transport coupled proton transport"/>
    <property type="evidence" value="ECO:0007669"/>
    <property type="project" value="TreeGrafter"/>
</dbReference>
<accession>A0A176RSB7</accession>
<dbReference type="GO" id="GO:0020037">
    <property type="term" value="F:heme binding"/>
    <property type="evidence" value="ECO:0007669"/>
    <property type="project" value="InterPro"/>
</dbReference>
<dbReference type="Proteomes" id="UP000076962">
    <property type="component" value="Unassembled WGS sequence"/>
</dbReference>
<reference evidence="2 3" key="1">
    <citation type="submission" date="2016-05" db="EMBL/GenBank/DDBJ databases">
        <title>Single-cell genome of chain-forming Candidatus Thiomargarita nelsonii and comparison to other large sulfur-oxidizing bacteria.</title>
        <authorList>
            <person name="Winkel M."/>
            <person name="Salman V."/>
            <person name="Woyke T."/>
            <person name="Schulz-Vogt H."/>
            <person name="Richter M."/>
            <person name="Flood B."/>
            <person name="Bailey J."/>
            <person name="Amann R."/>
            <person name="Mussmann M."/>
        </authorList>
    </citation>
    <scope>NUCLEOTIDE SEQUENCE [LARGE SCALE GENOMIC DNA]</scope>
    <source>
        <strain evidence="2 3">THI036</strain>
    </source>
</reference>
<keyword evidence="1" id="KW-1133">Transmembrane helix</keyword>
<feature type="transmembrane region" description="Helical" evidence="1">
    <location>
        <begin position="19"/>
        <end position="43"/>
    </location>
</feature>
<dbReference type="EMBL" id="LUTY01003143">
    <property type="protein sequence ID" value="OAD18662.1"/>
    <property type="molecule type" value="Genomic_DNA"/>
</dbReference>
<dbReference type="InterPro" id="IPR000883">
    <property type="entry name" value="Cyt_C_Oxase_1"/>
</dbReference>
<dbReference type="GO" id="GO:0004129">
    <property type="term" value="F:cytochrome-c oxidase activity"/>
    <property type="evidence" value="ECO:0007669"/>
    <property type="project" value="InterPro"/>
</dbReference>
<dbReference type="PANTHER" id="PTHR10422">
    <property type="entry name" value="CYTOCHROME C OXIDASE SUBUNIT 1"/>
    <property type="match status" value="1"/>
</dbReference>
<sequence length="114" mass="12846">MVETASGQETYNYRVVRQFAIMTIVWGVVGMAVGVYIAAQLAWPWLNNIIDVPYFTFGRLRPLHTNAVIFAFGGSALFATSYYVVQRTCHVRLFSDKLAGFTFWGWQTVIVLAA</sequence>
<keyword evidence="1" id="KW-0472">Membrane</keyword>
<dbReference type="InterPro" id="IPR036927">
    <property type="entry name" value="Cyt_c_oxase-like_su1_sf"/>
</dbReference>
<protein>
    <submittedName>
        <fullName evidence="2">Cytochrome c oxidase, cbb3-type, subunit I</fullName>
    </submittedName>
</protein>
<dbReference type="UniPathway" id="UPA00705"/>
<dbReference type="GO" id="GO:0016020">
    <property type="term" value="C:membrane"/>
    <property type="evidence" value="ECO:0007669"/>
    <property type="project" value="InterPro"/>
</dbReference>
<dbReference type="AlphaFoldDB" id="A0A176RSB7"/>
<name>A0A176RSB7_9GAMM</name>